<reference evidence="2" key="1">
    <citation type="journal article" date="2022" name="Mol. Ecol. Resour.">
        <title>The genomes of chicory, endive, great burdock and yacon provide insights into Asteraceae palaeo-polyploidization history and plant inulin production.</title>
        <authorList>
            <person name="Fan W."/>
            <person name="Wang S."/>
            <person name="Wang H."/>
            <person name="Wang A."/>
            <person name="Jiang F."/>
            <person name="Liu H."/>
            <person name="Zhao H."/>
            <person name="Xu D."/>
            <person name="Zhang Y."/>
        </authorList>
    </citation>
    <scope>NUCLEOTIDE SEQUENCE [LARGE SCALE GENOMIC DNA]</scope>
    <source>
        <strain evidence="2">cv. Yunnan</strain>
    </source>
</reference>
<sequence length="97" mass="11280">MPYFSPLYTGSQLNLLLDADRWPTGAGDYKAQPWNSSRLITKFNYHPQIALPISDFFTESQSFVRYTPRCTHIRAHIVCIFLLLCLQIILIISFIDR</sequence>
<accession>A0ACB9E6T4</accession>
<proteinExistence type="predicted"/>
<keyword evidence="2" id="KW-1185">Reference proteome</keyword>
<evidence type="ECO:0000313" key="1">
    <source>
        <dbReference type="EMBL" id="KAI3754718.1"/>
    </source>
</evidence>
<protein>
    <submittedName>
        <fullName evidence="1">Uncharacterized protein</fullName>
    </submittedName>
</protein>
<name>A0ACB9E6T4_9ASTR</name>
<evidence type="ECO:0000313" key="2">
    <source>
        <dbReference type="Proteomes" id="UP001056120"/>
    </source>
</evidence>
<dbReference type="EMBL" id="CM042035">
    <property type="protein sequence ID" value="KAI3754718.1"/>
    <property type="molecule type" value="Genomic_DNA"/>
</dbReference>
<gene>
    <name evidence="1" type="ORF">L1987_54507</name>
</gene>
<reference evidence="1 2" key="2">
    <citation type="journal article" date="2022" name="Mol. Ecol. Resour.">
        <title>The genomes of chicory, endive, great burdock and yacon provide insights into Asteraceae paleo-polyploidization history and plant inulin production.</title>
        <authorList>
            <person name="Fan W."/>
            <person name="Wang S."/>
            <person name="Wang H."/>
            <person name="Wang A."/>
            <person name="Jiang F."/>
            <person name="Liu H."/>
            <person name="Zhao H."/>
            <person name="Xu D."/>
            <person name="Zhang Y."/>
        </authorList>
    </citation>
    <scope>NUCLEOTIDE SEQUENCE [LARGE SCALE GENOMIC DNA]</scope>
    <source>
        <strain evidence="2">cv. Yunnan</strain>
        <tissue evidence="1">Leaves</tissue>
    </source>
</reference>
<organism evidence="1 2">
    <name type="scientific">Smallanthus sonchifolius</name>
    <dbReference type="NCBI Taxonomy" id="185202"/>
    <lineage>
        <taxon>Eukaryota</taxon>
        <taxon>Viridiplantae</taxon>
        <taxon>Streptophyta</taxon>
        <taxon>Embryophyta</taxon>
        <taxon>Tracheophyta</taxon>
        <taxon>Spermatophyta</taxon>
        <taxon>Magnoliopsida</taxon>
        <taxon>eudicotyledons</taxon>
        <taxon>Gunneridae</taxon>
        <taxon>Pentapetalae</taxon>
        <taxon>asterids</taxon>
        <taxon>campanulids</taxon>
        <taxon>Asterales</taxon>
        <taxon>Asteraceae</taxon>
        <taxon>Asteroideae</taxon>
        <taxon>Heliantheae alliance</taxon>
        <taxon>Millerieae</taxon>
        <taxon>Smallanthus</taxon>
    </lineage>
</organism>
<comment type="caution">
    <text evidence="1">The sequence shown here is derived from an EMBL/GenBank/DDBJ whole genome shotgun (WGS) entry which is preliminary data.</text>
</comment>
<dbReference type="Proteomes" id="UP001056120">
    <property type="component" value="Linkage Group LG18"/>
</dbReference>